<dbReference type="Proteomes" id="UP001341281">
    <property type="component" value="Chromosome 09"/>
</dbReference>
<dbReference type="PANTHER" id="PTHR46481:SF10">
    <property type="entry name" value="ZINC FINGER BED DOMAIN-CONTAINING PROTEIN 39"/>
    <property type="match status" value="1"/>
</dbReference>
<dbReference type="Pfam" id="PF05699">
    <property type="entry name" value="Dimer_Tnp_hAT"/>
    <property type="match status" value="1"/>
</dbReference>
<dbReference type="GO" id="GO:0046983">
    <property type="term" value="F:protein dimerization activity"/>
    <property type="evidence" value="ECO:0007669"/>
    <property type="project" value="InterPro"/>
</dbReference>
<name>A0AAQ3UNG5_PASNO</name>
<keyword evidence="9" id="KW-1185">Reference proteome</keyword>
<evidence type="ECO:0000256" key="2">
    <source>
        <dbReference type="ARBA" id="ARBA00022723"/>
    </source>
</evidence>
<comment type="subcellular location">
    <subcellularLocation>
        <location evidence="1">Nucleus</location>
    </subcellularLocation>
</comment>
<gene>
    <name evidence="8" type="ORF">U9M48_041094</name>
</gene>
<keyword evidence="2" id="KW-0479">Metal-binding</keyword>
<dbReference type="EMBL" id="CP144753">
    <property type="protein sequence ID" value="WVZ95311.1"/>
    <property type="molecule type" value="Genomic_DNA"/>
</dbReference>
<organism evidence="8 9">
    <name type="scientific">Paspalum notatum var. saurae</name>
    <dbReference type="NCBI Taxonomy" id="547442"/>
    <lineage>
        <taxon>Eukaryota</taxon>
        <taxon>Viridiplantae</taxon>
        <taxon>Streptophyta</taxon>
        <taxon>Embryophyta</taxon>
        <taxon>Tracheophyta</taxon>
        <taxon>Spermatophyta</taxon>
        <taxon>Magnoliopsida</taxon>
        <taxon>Liliopsida</taxon>
        <taxon>Poales</taxon>
        <taxon>Poaceae</taxon>
        <taxon>PACMAD clade</taxon>
        <taxon>Panicoideae</taxon>
        <taxon>Andropogonodae</taxon>
        <taxon>Paspaleae</taxon>
        <taxon>Paspalinae</taxon>
        <taxon>Paspalum</taxon>
    </lineage>
</organism>
<dbReference type="PANTHER" id="PTHR46481">
    <property type="entry name" value="ZINC FINGER BED DOMAIN-CONTAINING PROTEIN 4"/>
    <property type="match status" value="1"/>
</dbReference>
<reference evidence="8 9" key="1">
    <citation type="submission" date="2024-02" db="EMBL/GenBank/DDBJ databases">
        <title>High-quality chromosome-scale genome assembly of Pensacola bahiagrass (Paspalum notatum Flugge var. saurae).</title>
        <authorList>
            <person name="Vega J.M."/>
            <person name="Podio M."/>
            <person name="Orjuela J."/>
            <person name="Siena L.A."/>
            <person name="Pessino S.C."/>
            <person name="Combes M.C."/>
            <person name="Mariac C."/>
            <person name="Albertini E."/>
            <person name="Pupilli F."/>
            <person name="Ortiz J.P.A."/>
            <person name="Leblanc O."/>
        </authorList>
    </citation>
    <scope>NUCLEOTIDE SEQUENCE [LARGE SCALE GENOMIC DNA]</scope>
    <source>
        <strain evidence="8">R1</strain>
        <tissue evidence="8">Leaf</tissue>
    </source>
</reference>
<dbReference type="AlphaFoldDB" id="A0AAQ3UNG5"/>
<dbReference type="GO" id="GO:0005634">
    <property type="term" value="C:nucleus"/>
    <property type="evidence" value="ECO:0007669"/>
    <property type="project" value="UniProtKB-SubCell"/>
</dbReference>
<sequence length="522" mass="59776">MAEEATTTQGRKGKRMKKRSGVYLYFTETRDGHGNVEEECNECKTLLAGDNGTSILWKHAELCLGIVRPSKRPRQRSPPCPPLSRTGCGSSSEREPGLEEDDEPSRDLARMIVDGYDPSIVENDHFRSFVQRLDPGFKVPSRRDVETMCDGILGVQERLDKQFQRIQEELRTVYENRCKSSSGKVQEIGPEQQLQLPALPPLPCAPSRPSGLSDLHESNQEEDSKRLVEMIVLSGYDPLLVEDECFRSIMASLNPRFRVPSCLDIQMARDGILDTARTSRLDMVRRAPGKVSFSIGKTKLLEAAEVIYTVCHFIDDEWKPRKLVLDAVHICFFACTSIMTIIKEDVNREHRIRDRLCVVAYDKTDNLFQDLGTIYMETSDYLDEAIEEEYLVWSVPLVLDPRYKLQRTEELLRCAFETDKADSMISEVTKDLKGRYTFSYKDGDIDSNDIDQPGCQLGEYDRYMDDALVHDPTQDFDILNWWKNYGSNHYPILARMARDFLATPTCNKLSYEEIAQARSIIR</sequence>
<dbReference type="InterPro" id="IPR052035">
    <property type="entry name" value="ZnF_BED_domain_contain"/>
</dbReference>
<evidence type="ECO:0000313" key="9">
    <source>
        <dbReference type="Proteomes" id="UP001341281"/>
    </source>
</evidence>
<keyword evidence="4" id="KW-0862">Zinc</keyword>
<evidence type="ECO:0000256" key="4">
    <source>
        <dbReference type="ARBA" id="ARBA00022833"/>
    </source>
</evidence>
<dbReference type="GO" id="GO:0008270">
    <property type="term" value="F:zinc ion binding"/>
    <property type="evidence" value="ECO:0007669"/>
    <property type="project" value="UniProtKB-KW"/>
</dbReference>
<evidence type="ECO:0000313" key="8">
    <source>
        <dbReference type="EMBL" id="WVZ95311.1"/>
    </source>
</evidence>
<keyword evidence="3" id="KW-0863">Zinc-finger</keyword>
<evidence type="ECO:0000256" key="3">
    <source>
        <dbReference type="ARBA" id="ARBA00022771"/>
    </source>
</evidence>
<accession>A0AAQ3UNG5</accession>
<evidence type="ECO:0000259" key="7">
    <source>
        <dbReference type="Pfam" id="PF05699"/>
    </source>
</evidence>
<evidence type="ECO:0000256" key="6">
    <source>
        <dbReference type="SAM" id="MobiDB-lite"/>
    </source>
</evidence>
<dbReference type="InterPro" id="IPR012337">
    <property type="entry name" value="RNaseH-like_sf"/>
</dbReference>
<protein>
    <recommendedName>
        <fullName evidence="7">HAT C-terminal dimerisation domain-containing protein</fullName>
    </recommendedName>
</protein>
<feature type="non-terminal residue" evidence="8">
    <location>
        <position position="522"/>
    </location>
</feature>
<keyword evidence="5" id="KW-0539">Nucleus</keyword>
<evidence type="ECO:0000256" key="5">
    <source>
        <dbReference type="ARBA" id="ARBA00023242"/>
    </source>
</evidence>
<dbReference type="InterPro" id="IPR008906">
    <property type="entry name" value="HATC_C_dom"/>
</dbReference>
<dbReference type="SUPFAM" id="SSF53098">
    <property type="entry name" value="Ribonuclease H-like"/>
    <property type="match status" value="1"/>
</dbReference>
<feature type="region of interest" description="Disordered" evidence="6">
    <location>
        <begin position="70"/>
        <end position="105"/>
    </location>
</feature>
<feature type="domain" description="HAT C-terminal dimerisation" evidence="7">
    <location>
        <begin position="459"/>
        <end position="506"/>
    </location>
</feature>
<evidence type="ECO:0000256" key="1">
    <source>
        <dbReference type="ARBA" id="ARBA00004123"/>
    </source>
</evidence>
<proteinExistence type="predicted"/>